<dbReference type="AlphaFoldDB" id="M3DA65"/>
<evidence type="ECO:0000313" key="2">
    <source>
        <dbReference type="Proteomes" id="UP000016931"/>
    </source>
</evidence>
<accession>M3DA65</accession>
<dbReference type="RefSeq" id="XP_016762895.1">
    <property type="nucleotide sequence ID" value="XM_016901219.1"/>
</dbReference>
<evidence type="ECO:0000313" key="1">
    <source>
        <dbReference type="EMBL" id="EMF14774.1"/>
    </source>
</evidence>
<proteinExistence type="predicted"/>
<reference evidence="1 2" key="1">
    <citation type="journal article" date="2012" name="PLoS Pathog.">
        <title>Diverse lifestyles and strategies of plant pathogenesis encoded in the genomes of eighteen Dothideomycetes fungi.</title>
        <authorList>
            <person name="Ohm R.A."/>
            <person name="Feau N."/>
            <person name="Henrissat B."/>
            <person name="Schoch C.L."/>
            <person name="Horwitz B.A."/>
            <person name="Barry K.W."/>
            <person name="Condon B.J."/>
            <person name="Copeland A.C."/>
            <person name="Dhillon B."/>
            <person name="Glaser F."/>
            <person name="Hesse C.N."/>
            <person name="Kosti I."/>
            <person name="LaButti K."/>
            <person name="Lindquist E.A."/>
            <person name="Lucas S."/>
            <person name="Salamov A.A."/>
            <person name="Bradshaw R.E."/>
            <person name="Ciuffetti L."/>
            <person name="Hamelin R.C."/>
            <person name="Kema G.H.J."/>
            <person name="Lawrence C."/>
            <person name="Scott J.A."/>
            <person name="Spatafora J.W."/>
            <person name="Turgeon B.G."/>
            <person name="de Wit P.J.G.M."/>
            <person name="Zhong S."/>
            <person name="Goodwin S.B."/>
            <person name="Grigoriev I.V."/>
        </authorList>
    </citation>
    <scope>NUCLEOTIDE SEQUENCE [LARGE SCALE GENOMIC DNA]</scope>
    <source>
        <strain evidence="1 2">SO2202</strain>
    </source>
</reference>
<sequence length="208" mass="23256">MTSQTVVDLELVAARWDADRCFELDSEFHPFFTWPEAIEEPSRGAVEELSSARCPSAVQVSYTSPTKVRNIDPLAGEKISSRATEASEHLSGQATESSFGGLRTQLPTEAQPDSELQSTFTTNMFFTPPTQPSTTMTPQSNLSCPNDFSARGSSLSDASPPIRAYQRFLAQELENARQFAWYLERQMSVLEWRVSHLESVVQQLTCYM</sequence>
<dbReference type="EMBL" id="KB456262">
    <property type="protein sequence ID" value="EMF14774.1"/>
    <property type="molecule type" value="Genomic_DNA"/>
</dbReference>
<dbReference type="GeneID" id="27898356"/>
<name>M3DA65_SPHMS</name>
<dbReference type="Proteomes" id="UP000016931">
    <property type="component" value="Unassembled WGS sequence"/>
</dbReference>
<dbReference type="HOGENOM" id="CLU_1321633_0_0_1"/>
<keyword evidence="2" id="KW-1185">Reference proteome</keyword>
<organism evidence="1 2">
    <name type="scientific">Sphaerulina musiva (strain SO2202)</name>
    <name type="common">Poplar stem canker fungus</name>
    <name type="synonym">Septoria musiva</name>
    <dbReference type="NCBI Taxonomy" id="692275"/>
    <lineage>
        <taxon>Eukaryota</taxon>
        <taxon>Fungi</taxon>
        <taxon>Dikarya</taxon>
        <taxon>Ascomycota</taxon>
        <taxon>Pezizomycotina</taxon>
        <taxon>Dothideomycetes</taxon>
        <taxon>Dothideomycetidae</taxon>
        <taxon>Mycosphaerellales</taxon>
        <taxon>Mycosphaerellaceae</taxon>
        <taxon>Sphaerulina</taxon>
    </lineage>
</organism>
<gene>
    <name evidence="1" type="ORF">SEPMUDRAFT_116035</name>
</gene>
<protein>
    <submittedName>
        <fullName evidence="1">Uncharacterized protein</fullName>
    </submittedName>
</protein>